<dbReference type="InterPro" id="IPR027417">
    <property type="entry name" value="P-loop_NTPase"/>
</dbReference>
<dbReference type="PANTHER" id="PTHR13710">
    <property type="entry name" value="DNA HELICASE RECQ FAMILY MEMBER"/>
    <property type="match status" value="1"/>
</dbReference>
<dbReference type="PROSITE" id="PS51192">
    <property type="entry name" value="HELICASE_ATP_BIND_1"/>
    <property type="match status" value="1"/>
</dbReference>
<organism evidence="6 7">
    <name type="scientific">Cymbomonas tetramitiformis</name>
    <dbReference type="NCBI Taxonomy" id="36881"/>
    <lineage>
        <taxon>Eukaryota</taxon>
        <taxon>Viridiplantae</taxon>
        <taxon>Chlorophyta</taxon>
        <taxon>Pyramimonadophyceae</taxon>
        <taxon>Pyramimonadales</taxon>
        <taxon>Pyramimonadaceae</taxon>
        <taxon>Cymbomonas</taxon>
    </lineage>
</organism>
<protein>
    <recommendedName>
        <fullName evidence="5">Helicase ATP-binding domain-containing protein</fullName>
    </recommendedName>
</protein>
<dbReference type="GO" id="GO:0003677">
    <property type="term" value="F:DNA binding"/>
    <property type="evidence" value="ECO:0007669"/>
    <property type="project" value="UniProtKB-KW"/>
</dbReference>
<dbReference type="EMBL" id="LGRX02001375">
    <property type="protein sequence ID" value="KAK3286249.1"/>
    <property type="molecule type" value="Genomic_DNA"/>
</dbReference>
<dbReference type="Gene3D" id="3.40.50.300">
    <property type="entry name" value="P-loop containing nucleotide triphosphate hydrolases"/>
    <property type="match status" value="1"/>
</dbReference>
<keyword evidence="3" id="KW-0413">Isomerase</keyword>
<dbReference type="Proteomes" id="UP001190700">
    <property type="component" value="Unassembled WGS sequence"/>
</dbReference>
<dbReference type="GO" id="GO:0005694">
    <property type="term" value="C:chromosome"/>
    <property type="evidence" value="ECO:0007669"/>
    <property type="project" value="TreeGrafter"/>
</dbReference>
<dbReference type="GO" id="GO:0005634">
    <property type="term" value="C:nucleus"/>
    <property type="evidence" value="ECO:0007669"/>
    <property type="project" value="TreeGrafter"/>
</dbReference>
<dbReference type="SUPFAM" id="SSF52540">
    <property type="entry name" value="P-loop containing nucleoside triphosphate hydrolases"/>
    <property type="match status" value="1"/>
</dbReference>
<dbReference type="InterPro" id="IPR014001">
    <property type="entry name" value="Helicase_ATP-bd"/>
</dbReference>
<feature type="domain" description="Helicase ATP-binding" evidence="5">
    <location>
        <begin position="1"/>
        <end position="66"/>
    </location>
</feature>
<evidence type="ECO:0000313" key="6">
    <source>
        <dbReference type="EMBL" id="KAK3286249.1"/>
    </source>
</evidence>
<sequence length="99" mass="11280">MAKLKRFVVDEAHCVSEFGADFRKAYARLGELRDRFPDVPFTAVTGTATDKTKSDIKVLLKLKKPMEFCTNSHRPNLYLAEEVESKTCLTNSQRKLVVE</sequence>
<comment type="caution">
    <text evidence="6">The sequence shown here is derived from an EMBL/GenBank/DDBJ whole genome shotgun (WGS) entry which is preliminary data.</text>
</comment>
<dbReference type="GO" id="GO:0043138">
    <property type="term" value="F:3'-5' DNA helicase activity"/>
    <property type="evidence" value="ECO:0007669"/>
    <property type="project" value="TreeGrafter"/>
</dbReference>
<comment type="similarity">
    <text evidence="1">Belongs to the helicase family. RecQ subfamily.</text>
</comment>
<accession>A0AAE0LIR6</accession>
<reference evidence="6 7" key="1">
    <citation type="journal article" date="2015" name="Genome Biol. Evol.">
        <title>Comparative Genomics of a Bacterivorous Green Alga Reveals Evolutionary Causalities and Consequences of Phago-Mixotrophic Mode of Nutrition.</title>
        <authorList>
            <person name="Burns J.A."/>
            <person name="Paasch A."/>
            <person name="Narechania A."/>
            <person name="Kim E."/>
        </authorList>
    </citation>
    <scope>NUCLEOTIDE SEQUENCE [LARGE SCALE GENOMIC DNA]</scope>
    <source>
        <strain evidence="6 7">PLY_AMNH</strain>
    </source>
</reference>
<evidence type="ECO:0000256" key="4">
    <source>
        <dbReference type="ARBA" id="ARBA00023242"/>
    </source>
</evidence>
<dbReference type="GO" id="GO:0009378">
    <property type="term" value="F:four-way junction helicase activity"/>
    <property type="evidence" value="ECO:0007669"/>
    <property type="project" value="TreeGrafter"/>
</dbReference>
<dbReference type="GO" id="GO:0005737">
    <property type="term" value="C:cytoplasm"/>
    <property type="evidence" value="ECO:0007669"/>
    <property type="project" value="TreeGrafter"/>
</dbReference>
<dbReference type="AlphaFoldDB" id="A0AAE0LIR6"/>
<keyword evidence="2" id="KW-0238">DNA-binding</keyword>
<keyword evidence="4" id="KW-0539">Nucleus</keyword>
<dbReference type="GO" id="GO:0000724">
    <property type="term" value="P:double-strand break repair via homologous recombination"/>
    <property type="evidence" value="ECO:0007669"/>
    <property type="project" value="TreeGrafter"/>
</dbReference>
<keyword evidence="7" id="KW-1185">Reference proteome</keyword>
<evidence type="ECO:0000256" key="2">
    <source>
        <dbReference type="ARBA" id="ARBA00023125"/>
    </source>
</evidence>
<proteinExistence type="inferred from homology"/>
<name>A0AAE0LIR6_9CHLO</name>
<evidence type="ECO:0000256" key="3">
    <source>
        <dbReference type="ARBA" id="ARBA00023235"/>
    </source>
</evidence>
<gene>
    <name evidence="6" type="ORF">CYMTET_6179</name>
</gene>
<evidence type="ECO:0000256" key="1">
    <source>
        <dbReference type="ARBA" id="ARBA00005446"/>
    </source>
</evidence>
<evidence type="ECO:0000259" key="5">
    <source>
        <dbReference type="PROSITE" id="PS51192"/>
    </source>
</evidence>
<evidence type="ECO:0000313" key="7">
    <source>
        <dbReference type="Proteomes" id="UP001190700"/>
    </source>
</evidence>
<dbReference type="PANTHER" id="PTHR13710:SF153">
    <property type="entry name" value="RECQ-LIKE DNA HELICASE BLM"/>
    <property type="match status" value="1"/>
</dbReference>